<dbReference type="Proteomes" id="UP001066276">
    <property type="component" value="Chromosome 12"/>
</dbReference>
<evidence type="ECO:0000313" key="3">
    <source>
        <dbReference type="Proteomes" id="UP001066276"/>
    </source>
</evidence>
<dbReference type="EMBL" id="JANPWB010000016">
    <property type="protein sequence ID" value="KAJ1080716.1"/>
    <property type="molecule type" value="Genomic_DNA"/>
</dbReference>
<feature type="compositionally biased region" description="Basic residues" evidence="1">
    <location>
        <begin position="8"/>
        <end position="17"/>
    </location>
</feature>
<feature type="region of interest" description="Disordered" evidence="1">
    <location>
        <begin position="1"/>
        <end position="80"/>
    </location>
</feature>
<evidence type="ECO:0000313" key="2">
    <source>
        <dbReference type="EMBL" id="KAJ1080716.1"/>
    </source>
</evidence>
<keyword evidence="3" id="KW-1185">Reference proteome</keyword>
<proteinExistence type="predicted"/>
<protein>
    <submittedName>
        <fullName evidence="2">Uncharacterized protein</fullName>
    </submittedName>
</protein>
<organism evidence="2 3">
    <name type="scientific">Pleurodeles waltl</name>
    <name type="common">Iberian ribbed newt</name>
    <dbReference type="NCBI Taxonomy" id="8319"/>
    <lineage>
        <taxon>Eukaryota</taxon>
        <taxon>Metazoa</taxon>
        <taxon>Chordata</taxon>
        <taxon>Craniata</taxon>
        <taxon>Vertebrata</taxon>
        <taxon>Euteleostomi</taxon>
        <taxon>Amphibia</taxon>
        <taxon>Batrachia</taxon>
        <taxon>Caudata</taxon>
        <taxon>Salamandroidea</taxon>
        <taxon>Salamandridae</taxon>
        <taxon>Pleurodelinae</taxon>
        <taxon>Pleurodeles</taxon>
    </lineage>
</organism>
<evidence type="ECO:0000256" key="1">
    <source>
        <dbReference type="SAM" id="MobiDB-lite"/>
    </source>
</evidence>
<comment type="caution">
    <text evidence="2">The sequence shown here is derived from an EMBL/GenBank/DDBJ whole genome shotgun (WGS) entry which is preliminary data.</text>
</comment>
<accession>A0AAV7KN72</accession>
<gene>
    <name evidence="2" type="ORF">NDU88_000910</name>
</gene>
<dbReference type="AlphaFoldDB" id="A0AAV7KN72"/>
<reference evidence="2" key="1">
    <citation type="journal article" date="2022" name="bioRxiv">
        <title>Sequencing and chromosome-scale assembly of the giantPleurodeles waltlgenome.</title>
        <authorList>
            <person name="Brown T."/>
            <person name="Elewa A."/>
            <person name="Iarovenko S."/>
            <person name="Subramanian E."/>
            <person name="Araus A.J."/>
            <person name="Petzold A."/>
            <person name="Susuki M."/>
            <person name="Suzuki K.-i.T."/>
            <person name="Hayashi T."/>
            <person name="Toyoda A."/>
            <person name="Oliveira C."/>
            <person name="Osipova E."/>
            <person name="Leigh N.D."/>
            <person name="Simon A."/>
            <person name="Yun M.H."/>
        </authorList>
    </citation>
    <scope>NUCLEOTIDE SEQUENCE</scope>
    <source>
        <strain evidence="2">20211129_DDA</strain>
        <tissue evidence="2">Liver</tissue>
    </source>
</reference>
<sequence length="117" mass="13077">MSLPSARPRPRRGRRKIQMGGQEVASRQRRPSTAPPQVRRSSEEIEGPGPARRAHVPGRSACSTRPPGWGAARGSSDMSPSHRILMLQNTGTPDSRMTWYQQSTMFPENSARELYHL</sequence>
<name>A0AAV7KN72_PLEWA</name>